<dbReference type="EMBL" id="BOQE01000001">
    <property type="protein sequence ID" value="GIM48222.1"/>
    <property type="molecule type" value="Genomic_DNA"/>
</dbReference>
<feature type="region of interest" description="Disordered" evidence="1">
    <location>
        <begin position="1"/>
        <end position="24"/>
    </location>
</feature>
<protein>
    <submittedName>
        <fullName evidence="2">Uncharacterized protein</fullName>
    </submittedName>
</protein>
<dbReference type="RefSeq" id="WP_282201119.1">
    <property type="nucleotide sequence ID" value="NZ_BOQE01000001.1"/>
</dbReference>
<evidence type="ECO:0000256" key="1">
    <source>
        <dbReference type="SAM" id="MobiDB-lite"/>
    </source>
</evidence>
<dbReference type="AlphaFoldDB" id="A0AAV4LM60"/>
<proteinExistence type="predicted"/>
<reference evidence="2" key="1">
    <citation type="journal article" date="2023" name="Int. J. Syst. Evol. Microbiol.">
        <title>Collibacillus ludicampi gen. nov., sp. nov., a new soil bacterium of the family Alicyclobacillaceae.</title>
        <authorList>
            <person name="Jojima T."/>
            <person name="Ioku Y."/>
            <person name="Fukuta Y."/>
            <person name="Shirasaka N."/>
            <person name="Matsumura Y."/>
            <person name="Mori M."/>
        </authorList>
    </citation>
    <scope>NUCLEOTIDE SEQUENCE</scope>
    <source>
        <strain evidence="2">TP075</strain>
    </source>
</reference>
<sequence length="53" mass="5843">MADEKNRKQIFHEEADKDNPDDLEAVPVGKAKGDEETLIVYDNPDDVDADIGG</sequence>
<feature type="compositionally biased region" description="Basic and acidic residues" evidence="1">
    <location>
        <begin position="1"/>
        <end position="20"/>
    </location>
</feature>
<gene>
    <name evidence="2" type="ORF">DNHGIG_37710</name>
</gene>
<accession>A0AAV4LM60</accession>
<evidence type="ECO:0000313" key="2">
    <source>
        <dbReference type="EMBL" id="GIM48222.1"/>
    </source>
</evidence>
<dbReference type="Proteomes" id="UP001057291">
    <property type="component" value="Unassembled WGS sequence"/>
</dbReference>
<evidence type="ECO:0000313" key="3">
    <source>
        <dbReference type="Proteomes" id="UP001057291"/>
    </source>
</evidence>
<organism evidence="2 3">
    <name type="scientific">Collibacillus ludicampi</name>
    <dbReference type="NCBI Taxonomy" id="2771369"/>
    <lineage>
        <taxon>Bacteria</taxon>
        <taxon>Bacillati</taxon>
        <taxon>Bacillota</taxon>
        <taxon>Bacilli</taxon>
        <taxon>Bacillales</taxon>
        <taxon>Alicyclobacillaceae</taxon>
        <taxon>Collibacillus</taxon>
    </lineage>
</organism>
<name>A0AAV4LM60_9BACL</name>
<comment type="caution">
    <text evidence="2">The sequence shown here is derived from an EMBL/GenBank/DDBJ whole genome shotgun (WGS) entry which is preliminary data.</text>
</comment>
<keyword evidence="3" id="KW-1185">Reference proteome</keyword>